<proteinExistence type="predicted"/>
<protein>
    <submittedName>
        <fullName evidence="1">Uncharacterized protein</fullName>
    </submittedName>
</protein>
<reference evidence="1" key="1">
    <citation type="journal article" date="2020" name="Nature">
        <title>Giant virus diversity and host interactions through global metagenomics.</title>
        <authorList>
            <person name="Schulz F."/>
            <person name="Roux S."/>
            <person name="Paez-Espino D."/>
            <person name="Jungbluth S."/>
            <person name="Walsh D.A."/>
            <person name="Denef V.J."/>
            <person name="McMahon K.D."/>
            <person name="Konstantinidis K.T."/>
            <person name="Eloe-Fadrosh E.A."/>
            <person name="Kyrpides N.C."/>
            <person name="Woyke T."/>
        </authorList>
    </citation>
    <scope>NUCLEOTIDE SEQUENCE</scope>
    <source>
        <strain evidence="1">GVMAG-S-1014582-52</strain>
    </source>
</reference>
<name>A0A6C0LRU1_9ZZZZ</name>
<dbReference type="EMBL" id="MN740556">
    <property type="protein sequence ID" value="QHU33100.1"/>
    <property type="molecule type" value="Genomic_DNA"/>
</dbReference>
<accession>A0A6C0LRU1</accession>
<evidence type="ECO:0000313" key="1">
    <source>
        <dbReference type="EMBL" id="QHU33100.1"/>
    </source>
</evidence>
<sequence length="655" mass="78076">MSLSHHFPIQKEFHHIAKNANAIDRLNSEIELKHIISHSIIKSLYSDPKIRIPLIKLILLIEPWIYLHINMKLIDLDHLPLIGGEIIELILNGNSAINYYFSLVKLNISKIDRKLHDFYDEYANLFNIEDFNFTIRIKTNDSNRFEIIEKIVNDSILEFYDIVANILDNLLIMSNSRKDLEIMFKTKHNKNLNLSIDYDSLQLINIKKIMAYENFDFSCHLLFNPSEKNKLIARKSNIKTINQISSFINEMSNYKNILIFEPYLYYFSNFNKKNIEKINIRSNPYRIKIINEINSIALELNSADIYSNSRITLAIHSVISDLSKHTGNIFYKKYDKIDITSKEYQEDTFFQKIVLSNNIKPEICKSLSYYKYNDIYGIHENVLELFSQPSMKLIIPVQTCPIVERYHSIYVDQSLGDRTRMNNYVRDEDTLSLHINLKLDNILINSEKNKITIPINLYNIKIIRYESSHYFDEVTSIKFNKINVSIEKKYNILIKIPEKQELIHYLIKMLFDDRSYLPWYEPSYFKYIVKIFFLIYLDNPSCITFLSDLLSKKININHIMYFEENEDMYSFYNLIWLDHQIVSKYYEIEYIIKFIIILEEISKLPFEKSNKLFHKFHNIYEWDDSNENLVDDILKEFTNFKKELIGLVKLFTNDS</sequence>
<organism evidence="1">
    <name type="scientific">viral metagenome</name>
    <dbReference type="NCBI Taxonomy" id="1070528"/>
    <lineage>
        <taxon>unclassified sequences</taxon>
        <taxon>metagenomes</taxon>
        <taxon>organismal metagenomes</taxon>
    </lineage>
</organism>
<dbReference type="Pfam" id="PF19169">
    <property type="entry name" value="DUF5851"/>
    <property type="match status" value="1"/>
</dbReference>
<dbReference type="AlphaFoldDB" id="A0A6C0LRU1"/>
<dbReference type="InterPro" id="IPR043881">
    <property type="entry name" value="DUF5851"/>
</dbReference>